<evidence type="ECO:0000313" key="17">
    <source>
        <dbReference type="Proteomes" id="UP000316079"/>
    </source>
</evidence>
<comment type="caution">
    <text evidence="16">The sequence shown here is derived from an EMBL/GenBank/DDBJ whole genome shotgun (WGS) entry which is preliminary data.</text>
</comment>
<dbReference type="GO" id="GO:0007160">
    <property type="term" value="P:cell-matrix adhesion"/>
    <property type="evidence" value="ECO:0007669"/>
    <property type="project" value="TreeGrafter"/>
</dbReference>
<dbReference type="OrthoDB" id="5317514at2759"/>
<evidence type="ECO:0000256" key="2">
    <source>
        <dbReference type="ARBA" id="ARBA00008054"/>
    </source>
</evidence>
<evidence type="ECO:0000256" key="12">
    <source>
        <dbReference type="PROSITE-ProRule" id="PRU00803"/>
    </source>
</evidence>
<evidence type="ECO:0000256" key="10">
    <source>
        <dbReference type="ARBA" id="ARBA00023170"/>
    </source>
</evidence>
<dbReference type="SUPFAM" id="SSF69318">
    <property type="entry name" value="Integrin alpha N-terminal domain"/>
    <property type="match status" value="1"/>
</dbReference>
<dbReference type="GO" id="GO:0009897">
    <property type="term" value="C:external side of plasma membrane"/>
    <property type="evidence" value="ECO:0007669"/>
    <property type="project" value="TreeGrafter"/>
</dbReference>
<dbReference type="InterPro" id="IPR028994">
    <property type="entry name" value="Integrin_alpha_N"/>
</dbReference>
<feature type="repeat" description="FG-GAP" evidence="12">
    <location>
        <begin position="254"/>
        <end position="315"/>
    </location>
</feature>
<feature type="domain" description="Integrin alpha first immunoglubulin-like" evidence="14">
    <location>
        <begin position="422"/>
        <end position="569"/>
    </location>
</feature>
<accession>A0A553QVE7</accession>
<dbReference type="InterPro" id="IPR000413">
    <property type="entry name" value="Integrin_alpha"/>
</dbReference>
<feature type="repeat" description="FG-GAP" evidence="12">
    <location>
        <begin position="316"/>
        <end position="371"/>
    </location>
</feature>
<keyword evidence="5" id="KW-0677">Repeat</keyword>
<keyword evidence="11" id="KW-0325">Glycoprotein</keyword>
<name>A0A553QVE7_9TELE</name>
<dbReference type="PANTHER" id="PTHR23220:SF89">
    <property type="entry name" value="INTEGRIN ALPHA-3"/>
    <property type="match status" value="1"/>
</dbReference>
<protein>
    <submittedName>
        <fullName evidence="16">Uncharacterized protein</fullName>
    </submittedName>
</protein>
<keyword evidence="9" id="KW-0472">Membrane</keyword>
<dbReference type="EMBL" id="SRMA01025487">
    <property type="protein sequence ID" value="TRY93952.1"/>
    <property type="molecule type" value="Genomic_DNA"/>
</dbReference>
<feature type="domain" description="Integrin alpha second immunoglobulin-like" evidence="15">
    <location>
        <begin position="570"/>
        <end position="701"/>
    </location>
</feature>
<dbReference type="Pfam" id="PF08441">
    <property type="entry name" value="Integrin_A_Ig_1"/>
    <property type="match status" value="1"/>
</dbReference>
<evidence type="ECO:0000313" key="16">
    <source>
        <dbReference type="EMBL" id="TRY93952.1"/>
    </source>
</evidence>
<evidence type="ECO:0000256" key="13">
    <source>
        <dbReference type="RuleBase" id="RU003762"/>
    </source>
</evidence>
<dbReference type="InterPro" id="IPR048285">
    <property type="entry name" value="Integrin_alpha_Ig-like_2"/>
</dbReference>
<sequence>MTVVTPAKAATFLEYVTPGIFGTLRLLVGAPQEKAQPQLSRLKINETGAVYYCPITAEKGDCRSMDLIGAPQSTEILEGMWLGVTVASQRTGGRVLACGHRYVKKLLGAEEQQRMVGKCYVRGNDLTYDPSDYWQSDTYEVCDFNYDQNLEGMCNMGISGGMTEKDVFFGAPGSFVWQGTVHMKCRDTQSDFADDANERSFGKLDEERLNIYIGYSVLEEVKLLHRSDFTVVTGAPRDDFKGSVILAEKQGQLLPLMTIPGEQIGSYFGSCLAVADLNNDDWNDLIVGAPFFFDRYKEEGGAVYVFMNENGSFQKKASLVLKGHKGSGFGFAVAAVGDVNQDGFQDIAVGAPFHDSGKVYIWMGSRSGIPKEPSQVIEGKSVGDGGFQTFGYSLSGGMDMDGNDYPDILVGSLDDRIALLRSRPVIHLSKIFTVEPKIVVPSQCLNSCIKVKVCFSYTLSNGNQAFSKDITVKYTIDADQNRRGARVRFLDNKQSTNSGLLSFSAPACQELELSVNSPVRDKLQPLVFTLNVSLNEQTPVAPLQTLDDFPVLSGQQLLTDRAEINFHKECGDDNRCSSNLQLQASFADENYNLFPGQTLEFSSNIKKLVMLVNVTNSPTESEAAEDAHQAMLNISIPQTLKYSGVRTQSGTDIECSANETILCDLGNPFKSDQKASLIIIFETSGITLFTEQITSQLQLST</sequence>
<evidence type="ECO:0000256" key="5">
    <source>
        <dbReference type="ARBA" id="ARBA00022737"/>
    </source>
</evidence>
<dbReference type="InterPro" id="IPR013649">
    <property type="entry name" value="Integrin_alpha_Ig-like_1"/>
</dbReference>
<evidence type="ECO:0000256" key="9">
    <source>
        <dbReference type="ARBA" id="ARBA00023136"/>
    </source>
</evidence>
<keyword evidence="7" id="KW-1133">Transmembrane helix</keyword>
<evidence type="ECO:0000259" key="14">
    <source>
        <dbReference type="Pfam" id="PF08441"/>
    </source>
</evidence>
<evidence type="ECO:0000256" key="1">
    <source>
        <dbReference type="ARBA" id="ARBA00004479"/>
    </source>
</evidence>
<dbReference type="Pfam" id="PF01839">
    <property type="entry name" value="FG-GAP"/>
    <property type="match status" value="2"/>
</dbReference>
<evidence type="ECO:0000256" key="4">
    <source>
        <dbReference type="ARBA" id="ARBA00022729"/>
    </source>
</evidence>
<dbReference type="STRING" id="623744.A0A553QVE7"/>
<evidence type="ECO:0000256" key="3">
    <source>
        <dbReference type="ARBA" id="ARBA00022692"/>
    </source>
</evidence>
<dbReference type="GO" id="GO:0007229">
    <property type="term" value="P:integrin-mediated signaling pathway"/>
    <property type="evidence" value="ECO:0007669"/>
    <property type="project" value="UniProtKB-KW"/>
</dbReference>
<evidence type="ECO:0000256" key="7">
    <source>
        <dbReference type="ARBA" id="ARBA00022989"/>
    </source>
</evidence>
<dbReference type="PRINTS" id="PR01185">
    <property type="entry name" value="INTEGRINA"/>
</dbReference>
<dbReference type="Gene3D" id="2.60.40.1510">
    <property type="entry name" value="ntegrin, alpha v. Chain A, domain 3"/>
    <property type="match status" value="1"/>
</dbReference>
<comment type="subcellular location">
    <subcellularLocation>
        <location evidence="1 13">Membrane</location>
        <topology evidence="1 13">Single-pass type I membrane protein</topology>
    </subcellularLocation>
</comment>
<dbReference type="GO" id="GO:0050900">
    <property type="term" value="P:leukocyte migration"/>
    <property type="evidence" value="ECO:0007669"/>
    <property type="project" value="TreeGrafter"/>
</dbReference>
<keyword evidence="10 13" id="KW-0675">Receptor</keyword>
<reference evidence="16 17" key="1">
    <citation type="journal article" date="2019" name="Sci. Data">
        <title>Hybrid genome assembly and annotation of Danionella translucida.</title>
        <authorList>
            <person name="Kadobianskyi M."/>
            <person name="Schulze L."/>
            <person name="Schuelke M."/>
            <person name="Judkewitz B."/>
        </authorList>
    </citation>
    <scope>NUCLEOTIDE SEQUENCE [LARGE SCALE GENOMIC DNA]</scope>
    <source>
        <strain evidence="16 17">Bolton</strain>
    </source>
</reference>
<proteinExistence type="inferred from homology"/>
<dbReference type="GO" id="GO:0005178">
    <property type="term" value="F:integrin binding"/>
    <property type="evidence" value="ECO:0007669"/>
    <property type="project" value="TreeGrafter"/>
</dbReference>
<dbReference type="InterPro" id="IPR013517">
    <property type="entry name" value="FG-GAP"/>
</dbReference>
<dbReference type="InterPro" id="IPR032695">
    <property type="entry name" value="Integrin_dom_sf"/>
</dbReference>
<dbReference type="Gene3D" id="2.60.40.1460">
    <property type="entry name" value="Integrin domains. Chain A, domain 2"/>
    <property type="match status" value="1"/>
</dbReference>
<keyword evidence="17" id="KW-1185">Reference proteome</keyword>
<evidence type="ECO:0000256" key="8">
    <source>
        <dbReference type="ARBA" id="ARBA00023037"/>
    </source>
</evidence>
<comment type="similarity">
    <text evidence="2 13">Belongs to the integrin alpha chain family.</text>
</comment>
<gene>
    <name evidence="16" type="ORF">DNTS_022028</name>
</gene>
<dbReference type="GO" id="GO:0098609">
    <property type="term" value="P:cell-cell adhesion"/>
    <property type="evidence" value="ECO:0007669"/>
    <property type="project" value="TreeGrafter"/>
</dbReference>
<dbReference type="Pfam" id="PF20805">
    <property type="entry name" value="Integrin_A_Ig_2"/>
    <property type="match status" value="1"/>
</dbReference>
<dbReference type="Proteomes" id="UP000316079">
    <property type="component" value="Unassembled WGS sequence"/>
</dbReference>
<evidence type="ECO:0000256" key="11">
    <source>
        <dbReference type="ARBA" id="ARBA00023180"/>
    </source>
</evidence>
<dbReference type="SUPFAM" id="SSF69179">
    <property type="entry name" value="Integrin domains"/>
    <property type="match status" value="2"/>
</dbReference>
<dbReference type="GO" id="GO:0008305">
    <property type="term" value="C:integrin complex"/>
    <property type="evidence" value="ECO:0007669"/>
    <property type="project" value="InterPro"/>
</dbReference>
<dbReference type="InterPro" id="IPR013519">
    <property type="entry name" value="Int_alpha_beta-p"/>
</dbReference>
<feature type="repeat" description="FG-GAP" evidence="12">
    <location>
        <begin position="375"/>
        <end position="437"/>
    </location>
</feature>
<organism evidence="16 17">
    <name type="scientific">Danionella cerebrum</name>
    <dbReference type="NCBI Taxonomy" id="2873325"/>
    <lineage>
        <taxon>Eukaryota</taxon>
        <taxon>Metazoa</taxon>
        <taxon>Chordata</taxon>
        <taxon>Craniata</taxon>
        <taxon>Vertebrata</taxon>
        <taxon>Euteleostomi</taxon>
        <taxon>Actinopterygii</taxon>
        <taxon>Neopterygii</taxon>
        <taxon>Teleostei</taxon>
        <taxon>Ostariophysi</taxon>
        <taxon>Cypriniformes</taxon>
        <taxon>Danionidae</taxon>
        <taxon>Danioninae</taxon>
        <taxon>Danionella</taxon>
    </lineage>
</organism>
<dbReference type="SMART" id="SM00191">
    <property type="entry name" value="Int_alpha"/>
    <property type="match status" value="4"/>
</dbReference>
<dbReference type="PROSITE" id="PS51470">
    <property type="entry name" value="FG_GAP"/>
    <property type="match status" value="3"/>
</dbReference>
<dbReference type="AlphaFoldDB" id="A0A553QVE7"/>
<keyword evidence="3" id="KW-0812">Transmembrane</keyword>
<dbReference type="Gene3D" id="2.130.10.130">
    <property type="entry name" value="Integrin alpha, N-terminal"/>
    <property type="match status" value="1"/>
</dbReference>
<dbReference type="PANTHER" id="PTHR23220">
    <property type="entry name" value="INTEGRIN ALPHA"/>
    <property type="match status" value="1"/>
</dbReference>
<keyword evidence="6 13" id="KW-0130">Cell adhesion</keyword>
<evidence type="ECO:0000259" key="15">
    <source>
        <dbReference type="Pfam" id="PF20805"/>
    </source>
</evidence>
<dbReference type="GO" id="GO:0033627">
    <property type="term" value="P:cell adhesion mediated by integrin"/>
    <property type="evidence" value="ECO:0007669"/>
    <property type="project" value="TreeGrafter"/>
</dbReference>
<keyword evidence="4" id="KW-0732">Signal</keyword>
<evidence type="ECO:0000256" key="6">
    <source>
        <dbReference type="ARBA" id="ARBA00022889"/>
    </source>
</evidence>
<keyword evidence="8 13" id="KW-0401">Integrin</keyword>